<keyword evidence="2" id="KW-1185">Reference proteome</keyword>
<sequence>MPTYDANVQNVLTGQTTPINSRERCSADPDKLTAIGRAVGHQIRIKRSATEYALYTVCETRQENPENIVRMLATGASRLGSTTPFDATVDSQVPHPSYTDAQAETNSEFVERLDDNGIHTALIAIAPHGGNIEPWTDKQAERVASQMADQEVSCWRCKGWKKGGGAFLRWHITSTDLHEASFPLLNTIINRGFSYAVAFHGFSENNILIGGGAGDQLKQDIKTAIESVISGSGISVDIAGPTSNYGGDSPRNIVNRLANGGGIQIEQCEAARTNYWQGIADAVVSVLRPYF</sequence>
<name>A0AAW9R060_9CHRO</name>
<dbReference type="Proteomes" id="UP001328733">
    <property type="component" value="Unassembled WGS sequence"/>
</dbReference>
<reference evidence="1 2" key="1">
    <citation type="submission" date="2024-01" db="EMBL/GenBank/DDBJ databases">
        <title>Genomic insights into the taxonomy and metabolism of the cyanobacterium Pannus brasiliensis CCIBt3594.</title>
        <authorList>
            <person name="Machado M."/>
            <person name="Botero N.B."/>
            <person name="Andreote A.P.D."/>
            <person name="Feitosa A.M.T."/>
            <person name="Popin R."/>
            <person name="Sivonen K."/>
            <person name="Fiore M.F."/>
        </authorList>
    </citation>
    <scope>NUCLEOTIDE SEQUENCE [LARGE SCALE GENOMIC DNA]</scope>
    <source>
        <strain evidence="1 2">CCIBt3594</strain>
    </source>
</reference>
<dbReference type="AlphaFoldDB" id="A0AAW9R060"/>
<organism evidence="1 2">
    <name type="scientific">Pannus brasiliensis CCIBt3594</name>
    <dbReference type="NCBI Taxonomy" id="1427578"/>
    <lineage>
        <taxon>Bacteria</taxon>
        <taxon>Bacillati</taxon>
        <taxon>Cyanobacteriota</taxon>
        <taxon>Cyanophyceae</taxon>
        <taxon>Oscillatoriophycideae</taxon>
        <taxon>Chroococcales</taxon>
        <taxon>Microcystaceae</taxon>
        <taxon>Pannus</taxon>
    </lineage>
</organism>
<dbReference type="InterPro" id="IPR038128">
    <property type="entry name" value="Gamma_PGA_hydro_sf"/>
</dbReference>
<proteinExistence type="predicted"/>
<accession>A0AAW9R060</accession>
<dbReference type="EMBL" id="JBAFSM010000060">
    <property type="protein sequence ID" value="MEG3439788.1"/>
    <property type="molecule type" value="Genomic_DNA"/>
</dbReference>
<keyword evidence="1" id="KW-0378">Hydrolase</keyword>
<comment type="caution">
    <text evidence="1">The sequence shown here is derived from an EMBL/GenBank/DDBJ whole genome shotgun (WGS) entry which is preliminary data.</text>
</comment>
<dbReference type="GO" id="GO:0016787">
    <property type="term" value="F:hydrolase activity"/>
    <property type="evidence" value="ECO:0007669"/>
    <property type="project" value="UniProtKB-KW"/>
</dbReference>
<evidence type="ECO:0000313" key="1">
    <source>
        <dbReference type="EMBL" id="MEG3439788.1"/>
    </source>
</evidence>
<dbReference type="Pfam" id="PF05908">
    <property type="entry name" value="Gamma_PGA_hydro"/>
    <property type="match status" value="1"/>
</dbReference>
<gene>
    <name evidence="1" type="ORF">V0288_21855</name>
</gene>
<dbReference type="RefSeq" id="WP_332867267.1">
    <property type="nucleotide sequence ID" value="NZ_JBAFSM010000060.1"/>
</dbReference>
<protein>
    <submittedName>
        <fullName evidence="1">Poly-gamma-glutamate hydrolase family protein</fullName>
    </submittedName>
</protein>
<dbReference type="Gene3D" id="3.40.630.100">
    <property type="entry name" value="Poly-gamma-glutamate hydrolase, zinc-binding motif"/>
    <property type="match status" value="1"/>
</dbReference>
<evidence type="ECO:0000313" key="2">
    <source>
        <dbReference type="Proteomes" id="UP001328733"/>
    </source>
</evidence>
<dbReference type="InterPro" id="IPR008585">
    <property type="entry name" value="Gamma_PGA_hydro"/>
</dbReference>